<keyword evidence="3" id="KW-1185">Reference proteome</keyword>
<dbReference type="Proteomes" id="UP000288293">
    <property type="component" value="Unassembled WGS sequence"/>
</dbReference>
<dbReference type="SUPFAM" id="SSF143422">
    <property type="entry name" value="Transposase IS200-like"/>
    <property type="match status" value="1"/>
</dbReference>
<dbReference type="EMBL" id="PIPL01000001">
    <property type="protein sequence ID" value="RUO26220.1"/>
    <property type="molecule type" value="Genomic_DNA"/>
</dbReference>
<dbReference type="Gene3D" id="3.30.70.1290">
    <property type="entry name" value="Transposase IS200-like"/>
    <property type="match status" value="1"/>
</dbReference>
<dbReference type="GO" id="GO:0043565">
    <property type="term" value="F:sequence-specific DNA binding"/>
    <property type="evidence" value="ECO:0007669"/>
    <property type="project" value="TreeGrafter"/>
</dbReference>
<proteinExistence type="predicted"/>
<evidence type="ECO:0000313" key="3">
    <source>
        <dbReference type="Proteomes" id="UP000288293"/>
    </source>
</evidence>
<sequence>MPNFSRYYESGGWFFFTVVTYKRQAVLLQPQVRESLKQALKETNQRYPFKIHAFVLLPDHFHCVLEIDDPKIPQRISMIKRRTTQLSGFQSALQQTPSEKKKRRSGLWQPRYWEHHIHNEQRLYNQVMYCYFNPVKHGLVERIGLWPYSTFHRDVAAGHIPAEWAYISG</sequence>
<gene>
    <name evidence="2" type="ORF">CWE09_05760</name>
</gene>
<dbReference type="GO" id="GO:0004803">
    <property type="term" value="F:transposase activity"/>
    <property type="evidence" value="ECO:0007669"/>
    <property type="project" value="InterPro"/>
</dbReference>
<dbReference type="AlphaFoldDB" id="A0A432W7Z2"/>
<dbReference type="InterPro" id="IPR002686">
    <property type="entry name" value="Transposase_17"/>
</dbReference>
<dbReference type="NCBIfam" id="NF047646">
    <property type="entry name" value="REP_Tyr_transpos"/>
    <property type="match status" value="1"/>
</dbReference>
<dbReference type="OrthoDB" id="9794403at2"/>
<dbReference type="RefSeq" id="WP_126803036.1">
    <property type="nucleotide sequence ID" value="NZ_PIPL01000001.1"/>
</dbReference>
<evidence type="ECO:0000259" key="1">
    <source>
        <dbReference type="SMART" id="SM01321"/>
    </source>
</evidence>
<dbReference type="SMART" id="SM01321">
    <property type="entry name" value="Y1_Tnp"/>
    <property type="match status" value="1"/>
</dbReference>
<dbReference type="GO" id="GO:0006313">
    <property type="term" value="P:DNA transposition"/>
    <property type="evidence" value="ECO:0007669"/>
    <property type="project" value="InterPro"/>
</dbReference>
<feature type="domain" description="Transposase IS200-like" evidence="1">
    <location>
        <begin position="9"/>
        <end position="133"/>
    </location>
</feature>
<comment type="caution">
    <text evidence="2">The sequence shown here is derived from an EMBL/GenBank/DDBJ whole genome shotgun (WGS) entry which is preliminary data.</text>
</comment>
<dbReference type="PANTHER" id="PTHR36966:SF1">
    <property type="entry name" value="REP-ASSOCIATED TYROSINE TRANSPOSASE"/>
    <property type="match status" value="1"/>
</dbReference>
<evidence type="ECO:0000313" key="2">
    <source>
        <dbReference type="EMBL" id="RUO26220.1"/>
    </source>
</evidence>
<dbReference type="Pfam" id="PF01797">
    <property type="entry name" value="Y1_Tnp"/>
    <property type="match status" value="1"/>
</dbReference>
<reference evidence="2 3" key="1">
    <citation type="journal article" date="2011" name="Front. Microbiol.">
        <title>Genomic signatures of strain selection and enhancement in Bacillus atrophaeus var. globigii, a historical biowarfare simulant.</title>
        <authorList>
            <person name="Gibbons H.S."/>
            <person name="Broomall S.M."/>
            <person name="McNew L.A."/>
            <person name="Daligault H."/>
            <person name="Chapman C."/>
            <person name="Bruce D."/>
            <person name="Karavis M."/>
            <person name="Krepps M."/>
            <person name="McGregor P.A."/>
            <person name="Hong C."/>
            <person name="Park K.H."/>
            <person name="Akmal A."/>
            <person name="Feldman A."/>
            <person name="Lin J.S."/>
            <person name="Chang W.E."/>
            <person name="Higgs B.W."/>
            <person name="Demirev P."/>
            <person name="Lindquist J."/>
            <person name="Liem A."/>
            <person name="Fochler E."/>
            <person name="Read T.D."/>
            <person name="Tapia R."/>
            <person name="Johnson S."/>
            <person name="Bishop-Lilly K.A."/>
            <person name="Detter C."/>
            <person name="Han C."/>
            <person name="Sozhamannan S."/>
            <person name="Rosenzweig C.N."/>
            <person name="Skowronski E.W."/>
        </authorList>
    </citation>
    <scope>NUCLEOTIDE SEQUENCE [LARGE SCALE GENOMIC DNA]</scope>
    <source>
        <strain evidence="2 3">MLST1</strain>
    </source>
</reference>
<dbReference type="PANTHER" id="PTHR36966">
    <property type="entry name" value="REP-ASSOCIATED TYROSINE TRANSPOSASE"/>
    <property type="match status" value="1"/>
</dbReference>
<accession>A0A432W7Z2</accession>
<protein>
    <submittedName>
        <fullName evidence="2">Transposase</fullName>
    </submittedName>
</protein>
<dbReference type="InterPro" id="IPR052715">
    <property type="entry name" value="RAYT_transposase"/>
</dbReference>
<dbReference type="InterPro" id="IPR036515">
    <property type="entry name" value="Transposase_17_sf"/>
</dbReference>
<name>A0A432W7Z2_9GAMM</name>
<organism evidence="2 3">
    <name type="scientific">Aliidiomarina minuta</name>
    <dbReference type="NCBI Taxonomy" id="880057"/>
    <lineage>
        <taxon>Bacteria</taxon>
        <taxon>Pseudomonadati</taxon>
        <taxon>Pseudomonadota</taxon>
        <taxon>Gammaproteobacteria</taxon>
        <taxon>Alteromonadales</taxon>
        <taxon>Idiomarinaceae</taxon>
        <taxon>Aliidiomarina</taxon>
    </lineage>
</organism>